<reference evidence="1" key="1">
    <citation type="submission" date="2020-04" db="EMBL/GenBank/DDBJ databases">
        <authorList>
            <person name="Chiriac C."/>
            <person name="Salcher M."/>
            <person name="Ghai R."/>
            <person name="Kavagutti S V."/>
        </authorList>
    </citation>
    <scope>NUCLEOTIDE SEQUENCE</scope>
</reference>
<protein>
    <submittedName>
        <fullName evidence="1">Uncharacterized protein</fullName>
    </submittedName>
</protein>
<dbReference type="EMBL" id="LR796670">
    <property type="protein sequence ID" value="CAB4159493.1"/>
    <property type="molecule type" value="Genomic_DNA"/>
</dbReference>
<proteinExistence type="predicted"/>
<gene>
    <name evidence="1" type="ORF">UFOVP699_229</name>
</gene>
<organism evidence="1">
    <name type="scientific">uncultured Caudovirales phage</name>
    <dbReference type="NCBI Taxonomy" id="2100421"/>
    <lineage>
        <taxon>Viruses</taxon>
        <taxon>Duplodnaviria</taxon>
        <taxon>Heunggongvirae</taxon>
        <taxon>Uroviricota</taxon>
        <taxon>Caudoviricetes</taxon>
        <taxon>Peduoviridae</taxon>
        <taxon>Maltschvirus</taxon>
        <taxon>Maltschvirus maltsch</taxon>
    </lineage>
</organism>
<name>A0A6J5NKT1_9CAUD</name>
<accession>A0A6J5NKT1</accession>
<sequence>MLNECGCGCGKIGDCASSERPDNYMFFGNLNTIKDQIEKLLQMDPEVVDKILADGHAWAVDHISTSLDDIDEVTKFLVNQTVHMGGHRQSDRHSHHKMDPFAEKDVFVKTFESYINEAKKKDQDDDGDSDFADAKIAQYMAGGMSKEEAIKKSRNFNKNKK</sequence>
<evidence type="ECO:0000313" key="1">
    <source>
        <dbReference type="EMBL" id="CAB4159493.1"/>
    </source>
</evidence>